<feature type="binding site" evidence="5">
    <location>
        <position position="231"/>
    </location>
    <ligand>
        <name>Fe cation</name>
        <dbReference type="ChEBI" id="CHEBI:24875"/>
        <note>catalytic</note>
    </ligand>
</feature>
<keyword evidence="3 6" id="KW-0560">Oxidoreductase</keyword>
<keyword evidence="2 5" id="KW-0479">Metal-binding</keyword>
<dbReference type="GO" id="GO:0016121">
    <property type="term" value="P:carotene catabolic process"/>
    <property type="evidence" value="ECO:0007669"/>
    <property type="project" value="TreeGrafter"/>
</dbReference>
<comment type="similarity">
    <text evidence="1 6">Belongs to the carotenoid oxygenase family.</text>
</comment>
<feature type="binding site" evidence="5">
    <location>
        <position position="181"/>
    </location>
    <ligand>
        <name>Fe cation</name>
        <dbReference type="ChEBI" id="CHEBI:24875"/>
        <note>catalytic</note>
    </ligand>
</feature>
<dbReference type="AlphaFoldDB" id="A0A1H7RB46"/>
<gene>
    <name evidence="7" type="ORF">SAMN05444583_11123</name>
</gene>
<protein>
    <recommendedName>
        <fullName evidence="6">Dioxygenase</fullName>
        <ecNumber evidence="6">1.13.11.-</ecNumber>
    </recommendedName>
</protein>
<evidence type="ECO:0000256" key="4">
    <source>
        <dbReference type="ARBA" id="ARBA00023004"/>
    </source>
</evidence>
<dbReference type="InterPro" id="IPR004294">
    <property type="entry name" value="Carotenoid_Oase"/>
</dbReference>
<dbReference type="GO" id="GO:0010436">
    <property type="term" value="F:carotenoid dioxygenase activity"/>
    <property type="evidence" value="ECO:0007669"/>
    <property type="project" value="TreeGrafter"/>
</dbReference>
<evidence type="ECO:0000256" key="1">
    <source>
        <dbReference type="ARBA" id="ARBA00006787"/>
    </source>
</evidence>
<evidence type="ECO:0000256" key="2">
    <source>
        <dbReference type="ARBA" id="ARBA00022723"/>
    </source>
</evidence>
<feature type="binding site" evidence="5">
    <location>
        <position position="458"/>
    </location>
    <ligand>
        <name>Fe cation</name>
        <dbReference type="ChEBI" id="CHEBI:24875"/>
        <note>catalytic</note>
    </ligand>
</feature>
<proteinExistence type="inferred from homology"/>
<dbReference type="PANTHER" id="PTHR10543:SF89">
    <property type="entry name" value="CAROTENOID 9,10(9',10')-CLEAVAGE DIOXYGENASE 1"/>
    <property type="match status" value="1"/>
</dbReference>
<evidence type="ECO:0000256" key="3">
    <source>
        <dbReference type="ARBA" id="ARBA00023002"/>
    </source>
</evidence>
<evidence type="ECO:0000313" key="7">
    <source>
        <dbReference type="EMBL" id="SEL57382.1"/>
    </source>
</evidence>
<organism evidence="7 8">
    <name type="scientific">Rhodococcus maanshanensis</name>
    <dbReference type="NCBI Taxonomy" id="183556"/>
    <lineage>
        <taxon>Bacteria</taxon>
        <taxon>Bacillati</taxon>
        <taxon>Actinomycetota</taxon>
        <taxon>Actinomycetes</taxon>
        <taxon>Mycobacteriales</taxon>
        <taxon>Nocardiaceae</taxon>
        <taxon>Rhodococcus</taxon>
    </lineage>
</organism>
<evidence type="ECO:0000256" key="5">
    <source>
        <dbReference type="PIRSR" id="PIRSR604294-1"/>
    </source>
</evidence>
<dbReference type="PANTHER" id="PTHR10543">
    <property type="entry name" value="BETA-CAROTENE DIOXYGENASE"/>
    <property type="match status" value="1"/>
</dbReference>
<dbReference type="Proteomes" id="UP000198677">
    <property type="component" value="Unassembled WGS sequence"/>
</dbReference>
<sequence length="464" mass="50467">MNAPSFPRPAPVDLAHHSHLTGVFEPQREEVDVRDLEVVGELPSDLYGAYLRNGPNPRYDPIGRYVYPLDGDGMVHRIELADGAARYTNRFVRTPMVVAEEKVGHAIWAGVTDLYTPSEAEVGPELAGTPRELPDINVVRHGGRLMAMAETTRPYLLDPADLRTLGPESCDGAMAVGSTAHPKIDPATGELVLFNYLLDPPYLTWSVVAADGSLARPPTPVTGMDQALMIHDMALTERYIVLMVCPLAFDMAGLLTGGSVLDWRPEDGTRVALIPRDGGPVRWASCEAFWVWHFANGFDLPDGRVSVDYAQWSYPGGFADADRPSVGTLMRAVIDPETGAVQRTVLSDRDVEFPRIDDRSLTRGHGTVATVGKLAGREGPMDSLWFFDPSGSEAHWDPGSLTVGEPIFMPGAEHDYWGMIGTDRADMSSWFCVLPAEDPGAGPLGRVRLPLRVPAGLHGAWLPA</sequence>
<evidence type="ECO:0000256" key="6">
    <source>
        <dbReference type="RuleBase" id="RU364048"/>
    </source>
</evidence>
<dbReference type="EMBL" id="FOAW01000011">
    <property type="protein sequence ID" value="SEL57382.1"/>
    <property type="molecule type" value="Genomic_DNA"/>
</dbReference>
<dbReference type="RefSeq" id="WP_072752845.1">
    <property type="nucleotide sequence ID" value="NZ_FOAW01000011.1"/>
</dbReference>
<reference evidence="8" key="1">
    <citation type="submission" date="2016-10" db="EMBL/GenBank/DDBJ databases">
        <authorList>
            <person name="Varghese N."/>
            <person name="Submissions S."/>
        </authorList>
    </citation>
    <scope>NUCLEOTIDE SEQUENCE [LARGE SCALE GENOMIC DNA]</scope>
    <source>
        <strain evidence="8">DSM 44675</strain>
    </source>
</reference>
<feature type="binding site" evidence="5">
    <location>
        <position position="293"/>
    </location>
    <ligand>
        <name>Fe cation</name>
        <dbReference type="ChEBI" id="CHEBI:24875"/>
        <note>catalytic</note>
    </ligand>
</feature>
<accession>A0A1H7RB46</accession>
<keyword evidence="4 5" id="KW-0408">Iron</keyword>
<evidence type="ECO:0000313" key="8">
    <source>
        <dbReference type="Proteomes" id="UP000198677"/>
    </source>
</evidence>
<dbReference type="GO" id="GO:0046872">
    <property type="term" value="F:metal ion binding"/>
    <property type="evidence" value="ECO:0007669"/>
    <property type="project" value="UniProtKB-KW"/>
</dbReference>
<comment type="cofactor">
    <cofactor evidence="5 6">
        <name>Fe(2+)</name>
        <dbReference type="ChEBI" id="CHEBI:29033"/>
    </cofactor>
    <text evidence="5 6">Binds 1 Fe(2+) ion per subunit.</text>
</comment>
<name>A0A1H7RB46_9NOCA</name>
<keyword evidence="8" id="KW-1185">Reference proteome</keyword>
<keyword evidence="6 7" id="KW-0223">Dioxygenase</keyword>
<dbReference type="EC" id="1.13.11.-" evidence="6"/>
<dbReference type="OrthoDB" id="6636843at2"/>
<dbReference type="Pfam" id="PF03055">
    <property type="entry name" value="RPE65"/>
    <property type="match status" value="1"/>
</dbReference>